<dbReference type="KEGG" id="mph:MLP_30200"/>
<dbReference type="PANTHER" id="PTHR11410">
    <property type="entry name" value="ATP SYNTHASE SUBUNIT A"/>
    <property type="match status" value="1"/>
</dbReference>
<dbReference type="PRINTS" id="PR00123">
    <property type="entry name" value="ATPASEA"/>
</dbReference>
<keyword evidence="14" id="KW-1185">Reference proteome</keyword>
<proteinExistence type="inferred from homology"/>
<evidence type="ECO:0000256" key="1">
    <source>
        <dbReference type="ARBA" id="ARBA00004141"/>
    </source>
</evidence>
<evidence type="ECO:0000256" key="4">
    <source>
        <dbReference type="ARBA" id="ARBA00022547"/>
    </source>
</evidence>
<keyword evidence="9 11" id="KW-0472">Membrane</keyword>
<dbReference type="HAMAP" id="MF_01393">
    <property type="entry name" value="ATP_synth_a_bact"/>
    <property type="match status" value="1"/>
</dbReference>
<dbReference type="CDD" id="cd00310">
    <property type="entry name" value="ATP-synt_Fo_a_6"/>
    <property type="match status" value="1"/>
</dbReference>
<sequence>MSLLTLGLLPLETGGEGYHPPSADDFNVPPLFPDVPWLAWFDKYMLMAIVATLLVLIFWVSMARKNKLVPSKGQYLGETAYFFVRNSIARDNIGHDYRRFLPWLIALFSFILINNLWGIFPLTLLPTTSHSGWAYGLAGMVWIVYNAVGIGKHGFFGYLRRATLPSGVPVFMWWLIIPLEFFSNIIVRPITLALRLFANMFAGHLLVLVFVLGGEYLLLHGGSIVNNVAGGVSLVFSMAIFGLELFVQCLQAFIFTVLTAVYLSSSLAEEH</sequence>
<name>F5XKG2_MICPN</name>
<protein>
    <recommendedName>
        <fullName evidence="11 12">ATP synthase subunit a</fullName>
    </recommendedName>
    <alternativeName>
        <fullName evidence="11">ATP synthase F0 sector subunit a</fullName>
    </alternativeName>
    <alternativeName>
        <fullName evidence="11">F-ATPase subunit 6</fullName>
    </alternativeName>
</protein>
<feature type="transmembrane region" description="Helical" evidence="11">
    <location>
        <begin position="41"/>
        <end position="62"/>
    </location>
</feature>
<evidence type="ECO:0000256" key="6">
    <source>
        <dbReference type="ARBA" id="ARBA00022781"/>
    </source>
</evidence>
<dbReference type="Pfam" id="PF00119">
    <property type="entry name" value="ATP-synt_A"/>
    <property type="match status" value="1"/>
</dbReference>
<dbReference type="STRING" id="1032480.MLP_30200"/>
<evidence type="ECO:0000313" key="14">
    <source>
        <dbReference type="Proteomes" id="UP000007947"/>
    </source>
</evidence>
<dbReference type="AlphaFoldDB" id="F5XKG2"/>
<dbReference type="GO" id="GO:0005886">
    <property type="term" value="C:plasma membrane"/>
    <property type="evidence" value="ECO:0007669"/>
    <property type="project" value="UniProtKB-SubCell"/>
</dbReference>
<feature type="transmembrane region" description="Helical" evidence="11">
    <location>
        <begin position="196"/>
        <end position="219"/>
    </location>
</feature>
<evidence type="ECO:0000256" key="11">
    <source>
        <dbReference type="HAMAP-Rule" id="MF_01393"/>
    </source>
</evidence>
<dbReference type="InterPro" id="IPR045083">
    <property type="entry name" value="ATP_synth_F0_asu_bact/mt"/>
</dbReference>
<keyword evidence="8 11" id="KW-0406">Ion transport</keyword>
<dbReference type="GO" id="GO:0046933">
    <property type="term" value="F:proton-transporting ATP synthase activity, rotational mechanism"/>
    <property type="evidence" value="ECO:0007669"/>
    <property type="project" value="UniProtKB-UniRule"/>
</dbReference>
<feature type="transmembrane region" description="Helical" evidence="11">
    <location>
        <begin position="132"/>
        <end position="150"/>
    </location>
</feature>
<feature type="transmembrane region" description="Helical" evidence="11">
    <location>
        <begin position="171"/>
        <end position="190"/>
    </location>
</feature>
<evidence type="ECO:0000256" key="8">
    <source>
        <dbReference type="ARBA" id="ARBA00023065"/>
    </source>
</evidence>
<evidence type="ECO:0000256" key="7">
    <source>
        <dbReference type="ARBA" id="ARBA00022989"/>
    </source>
</evidence>
<dbReference type="eggNOG" id="COG0356">
    <property type="taxonomic scope" value="Bacteria"/>
</dbReference>
<accession>F5XKG2</accession>
<keyword evidence="10 11" id="KW-0066">ATP synthesis</keyword>
<evidence type="ECO:0000313" key="13">
    <source>
        <dbReference type="EMBL" id="BAK36034.1"/>
    </source>
</evidence>
<dbReference type="InterPro" id="IPR023011">
    <property type="entry name" value="ATP_synth_F0_asu_AS"/>
</dbReference>
<keyword evidence="3 11" id="KW-0813">Transport</keyword>
<dbReference type="InterPro" id="IPR035908">
    <property type="entry name" value="F0_ATP_A_sf"/>
</dbReference>
<dbReference type="PROSITE" id="PS00449">
    <property type="entry name" value="ATPASE_A"/>
    <property type="match status" value="1"/>
</dbReference>
<comment type="similarity">
    <text evidence="2 11 12">Belongs to the ATPase A chain family.</text>
</comment>
<reference evidence="13 14" key="1">
    <citation type="submission" date="2011-05" db="EMBL/GenBank/DDBJ databases">
        <title>Whole genome sequence of Microlunatus phosphovorus NM-1.</title>
        <authorList>
            <person name="Hosoyama A."/>
            <person name="Sasaki K."/>
            <person name="Harada T."/>
            <person name="Igarashi R."/>
            <person name="Kawakoshi A."/>
            <person name="Sasagawa M."/>
            <person name="Fukada J."/>
            <person name="Nakamura S."/>
            <person name="Katano Y."/>
            <person name="Hanada S."/>
            <person name="Kamagata Y."/>
            <person name="Nakamura N."/>
            <person name="Yamazaki S."/>
            <person name="Fujita N."/>
        </authorList>
    </citation>
    <scope>NUCLEOTIDE SEQUENCE [LARGE SCALE GENOMIC DNA]</scope>
    <source>
        <strain evidence="14">ATCC 700054 / DSM 10555 / JCM 9379 / NBRC 101784 / NCIMB 13414 / VKM Ac-1990 / NM-1</strain>
    </source>
</reference>
<feature type="transmembrane region" description="Helical" evidence="11">
    <location>
        <begin position="100"/>
        <end position="120"/>
    </location>
</feature>
<keyword evidence="11" id="KW-1003">Cell membrane</keyword>
<comment type="function">
    <text evidence="11 12">Key component of the proton channel; it plays a direct role in the translocation of protons across the membrane.</text>
</comment>
<dbReference type="SUPFAM" id="SSF81336">
    <property type="entry name" value="F1F0 ATP synthase subunit A"/>
    <property type="match status" value="1"/>
</dbReference>
<dbReference type="InterPro" id="IPR000568">
    <property type="entry name" value="ATP_synth_F0_asu"/>
</dbReference>
<dbReference type="Proteomes" id="UP000007947">
    <property type="component" value="Chromosome"/>
</dbReference>
<evidence type="ECO:0000256" key="5">
    <source>
        <dbReference type="ARBA" id="ARBA00022692"/>
    </source>
</evidence>
<evidence type="ECO:0000256" key="12">
    <source>
        <dbReference type="RuleBase" id="RU000483"/>
    </source>
</evidence>
<evidence type="ECO:0000256" key="9">
    <source>
        <dbReference type="ARBA" id="ARBA00023136"/>
    </source>
</evidence>
<dbReference type="GO" id="GO:0045259">
    <property type="term" value="C:proton-transporting ATP synthase complex"/>
    <property type="evidence" value="ECO:0007669"/>
    <property type="project" value="UniProtKB-KW"/>
</dbReference>
<evidence type="ECO:0000256" key="2">
    <source>
        <dbReference type="ARBA" id="ARBA00006810"/>
    </source>
</evidence>
<keyword evidence="7 11" id="KW-1133">Transmembrane helix</keyword>
<dbReference type="EMBL" id="AP012204">
    <property type="protein sequence ID" value="BAK36034.1"/>
    <property type="molecule type" value="Genomic_DNA"/>
</dbReference>
<dbReference type="RefSeq" id="WP_013863899.1">
    <property type="nucleotide sequence ID" value="NC_015635.1"/>
</dbReference>
<evidence type="ECO:0000256" key="3">
    <source>
        <dbReference type="ARBA" id="ARBA00022448"/>
    </source>
</evidence>
<dbReference type="GO" id="GO:0016787">
    <property type="term" value="F:hydrolase activity"/>
    <property type="evidence" value="ECO:0007669"/>
    <property type="project" value="UniProtKB-KW"/>
</dbReference>
<gene>
    <name evidence="11 13" type="primary">atpB</name>
    <name evidence="13" type="ordered locus">MLP_30200</name>
</gene>
<dbReference type="Gene3D" id="1.20.120.220">
    <property type="entry name" value="ATP synthase, F0 complex, subunit A"/>
    <property type="match status" value="1"/>
</dbReference>
<dbReference type="NCBIfam" id="TIGR01131">
    <property type="entry name" value="ATP_synt_6_or_A"/>
    <property type="match status" value="1"/>
</dbReference>
<comment type="subunit">
    <text evidence="11">F-type ATPases have 2 components, CF(1) - the catalytic core - and CF(0) - the membrane proton channel. CF(1) has five subunits: alpha(3), beta(3), gamma(1), delta(1), epsilon(1). CF(0) has three main subunits: a(1), b(2) and c(9-12). The alpha and beta chains form an alternating ring which encloses part of the gamma chain. CF(1) is attached to CF(0) by a central stalk formed by the gamma and epsilon chains, while a peripheral stalk is formed by the delta and b chains.</text>
</comment>
<keyword evidence="5 11" id="KW-0812">Transmembrane</keyword>
<keyword evidence="4 11" id="KW-0138">CF(0)</keyword>
<dbReference type="HOGENOM" id="CLU_041018_0_1_11"/>
<evidence type="ECO:0000256" key="10">
    <source>
        <dbReference type="ARBA" id="ARBA00023310"/>
    </source>
</evidence>
<feature type="transmembrane region" description="Helical" evidence="11">
    <location>
        <begin position="231"/>
        <end position="263"/>
    </location>
</feature>
<keyword evidence="6 11" id="KW-0375">Hydrogen ion transport</keyword>
<dbReference type="PANTHER" id="PTHR11410:SF0">
    <property type="entry name" value="ATP SYNTHASE SUBUNIT A"/>
    <property type="match status" value="1"/>
</dbReference>
<comment type="subcellular location">
    <subcellularLocation>
        <location evidence="11 12">Cell membrane</location>
        <topology evidence="11 12">Multi-pass membrane protein</topology>
    </subcellularLocation>
    <subcellularLocation>
        <location evidence="1">Membrane</location>
        <topology evidence="1">Multi-pass membrane protein</topology>
    </subcellularLocation>
</comment>
<keyword evidence="13" id="KW-0378">Hydrolase</keyword>
<organism evidence="13 14">
    <name type="scientific">Microlunatus phosphovorus (strain ATCC 700054 / DSM 10555 / JCM 9379 / NBRC 101784 / NCIMB 13414 / VKM Ac-1990 / NM-1)</name>
    <dbReference type="NCBI Taxonomy" id="1032480"/>
    <lineage>
        <taxon>Bacteria</taxon>
        <taxon>Bacillati</taxon>
        <taxon>Actinomycetota</taxon>
        <taxon>Actinomycetes</taxon>
        <taxon>Propionibacteriales</taxon>
        <taxon>Propionibacteriaceae</taxon>
        <taxon>Microlunatus</taxon>
    </lineage>
</organism>